<comment type="caution">
    <text evidence="1">The sequence shown here is derived from an EMBL/GenBank/DDBJ whole genome shotgun (WGS) entry which is preliminary data.</text>
</comment>
<accession>A0A9P8Q3R2</accession>
<gene>
    <name evidence="1" type="ORF">WICPIJ_005594</name>
</gene>
<proteinExistence type="predicted"/>
<keyword evidence="2" id="KW-1185">Reference proteome</keyword>
<dbReference type="AlphaFoldDB" id="A0A9P8Q3R2"/>
<dbReference type="OrthoDB" id="10656864at2759"/>
<reference evidence="1" key="1">
    <citation type="journal article" date="2021" name="Open Biol.">
        <title>Shared evolutionary footprints suggest mitochondrial oxidative damage underlies multiple complex I losses in fungi.</title>
        <authorList>
            <person name="Schikora-Tamarit M.A."/>
            <person name="Marcet-Houben M."/>
            <person name="Nosek J."/>
            <person name="Gabaldon T."/>
        </authorList>
    </citation>
    <scope>NUCLEOTIDE SEQUENCE</scope>
    <source>
        <strain evidence="1">CBS2887</strain>
    </source>
</reference>
<dbReference type="Proteomes" id="UP000774326">
    <property type="component" value="Unassembled WGS sequence"/>
</dbReference>
<name>A0A9P8Q3R2_WICPI</name>
<organism evidence="1 2">
    <name type="scientific">Wickerhamomyces pijperi</name>
    <name type="common">Yeast</name>
    <name type="synonym">Pichia pijperi</name>
    <dbReference type="NCBI Taxonomy" id="599730"/>
    <lineage>
        <taxon>Eukaryota</taxon>
        <taxon>Fungi</taxon>
        <taxon>Dikarya</taxon>
        <taxon>Ascomycota</taxon>
        <taxon>Saccharomycotina</taxon>
        <taxon>Saccharomycetes</taxon>
        <taxon>Phaffomycetales</taxon>
        <taxon>Wickerhamomycetaceae</taxon>
        <taxon>Wickerhamomyces</taxon>
    </lineage>
</organism>
<sequence>MEPKIPIGTFLTGSLTSSDIWTQESKAPIVQQAGMNPNWKKAQPGVHSDKFSALPKMNFASLKPTVLAVPIGKAMKKMTIKRLLATMEVVCNLEVFLEDKQQIKSSTLMAATKTP</sequence>
<evidence type="ECO:0000313" key="1">
    <source>
        <dbReference type="EMBL" id="KAH3683437.1"/>
    </source>
</evidence>
<reference evidence="1" key="2">
    <citation type="submission" date="2021-01" db="EMBL/GenBank/DDBJ databases">
        <authorList>
            <person name="Schikora-Tamarit M.A."/>
        </authorList>
    </citation>
    <scope>NUCLEOTIDE SEQUENCE</scope>
    <source>
        <strain evidence="1">CBS2887</strain>
    </source>
</reference>
<dbReference type="EMBL" id="JAEUBG010003130">
    <property type="protein sequence ID" value="KAH3683437.1"/>
    <property type="molecule type" value="Genomic_DNA"/>
</dbReference>
<protein>
    <submittedName>
        <fullName evidence="1">Uncharacterized protein</fullName>
    </submittedName>
</protein>
<evidence type="ECO:0000313" key="2">
    <source>
        <dbReference type="Proteomes" id="UP000774326"/>
    </source>
</evidence>